<comment type="function">
    <text evidence="3">Participates actively in the response to hyperosmotic and heat shock by preventing the aggregation of stress-denatured proteins, in association with DnaK and GrpE. It is the nucleotide exchange factor for DnaK and may function as a thermosensor. Unfolded proteins bind initially to DnaJ; upon interaction with the DnaJ-bound protein, DnaK hydrolyzes its bound ATP, resulting in the formation of a stable complex. GrpE releases ADP from DnaK; ATP binding to DnaK triggers the release of the substrate protein, thus completing the reaction cycle. Several rounds of ATP-dependent interactions between DnaJ, DnaK and GrpE are required for fully efficient folding.</text>
</comment>
<dbReference type="GO" id="GO:0003755">
    <property type="term" value="F:peptidyl-prolyl cis-trans isomerase activity"/>
    <property type="evidence" value="ECO:0007669"/>
    <property type="project" value="InterPro"/>
</dbReference>
<dbReference type="GO" id="GO:0051087">
    <property type="term" value="F:protein-folding chaperone binding"/>
    <property type="evidence" value="ECO:0007669"/>
    <property type="project" value="InterPro"/>
</dbReference>
<dbReference type="RefSeq" id="WP_139592137.1">
    <property type="nucleotide sequence ID" value="NZ_CP040825.1"/>
</dbReference>
<dbReference type="HAMAP" id="MF_01151">
    <property type="entry name" value="GrpE"/>
    <property type="match status" value="1"/>
</dbReference>
<feature type="coiled-coil region" evidence="4">
    <location>
        <begin position="108"/>
        <end position="175"/>
    </location>
</feature>
<evidence type="ECO:0000256" key="3">
    <source>
        <dbReference type="HAMAP-Rule" id="MF_01151"/>
    </source>
</evidence>
<dbReference type="GO" id="GO:0042803">
    <property type="term" value="F:protein homodimerization activity"/>
    <property type="evidence" value="ECO:0007669"/>
    <property type="project" value="InterPro"/>
</dbReference>
<dbReference type="InterPro" id="IPR009012">
    <property type="entry name" value="GrpE_head"/>
</dbReference>
<dbReference type="OrthoDB" id="9812586at2"/>
<dbReference type="EMBL" id="CP040825">
    <property type="protein sequence ID" value="QCZ36654.1"/>
    <property type="molecule type" value="Genomic_DNA"/>
</dbReference>
<dbReference type="GO" id="GO:0000774">
    <property type="term" value="F:adenyl-nucleotide exchange factor activity"/>
    <property type="evidence" value="ECO:0007669"/>
    <property type="project" value="InterPro"/>
</dbReference>
<dbReference type="PANTHER" id="PTHR21237:SF23">
    <property type="entry name" value="GRPE PROTEIN HOMOLOG, MITOCHONDRIAL"/>
    <property type="match status" value="1"/>
</dbReference>
<comment type="similarity">
    <text evidence="1 3">Belongs to the GrpE family.</text>
</comment>
<evidence type="ECO:0000313" key="6">
    <source>
        <dbReference type="Proteomes" id="UP000305457"/>
    </source>
</evidence>
<dbReference type="InterPro" id="IPR046357">
    <property type="entry name" value="PPIase_dom_sf"/>
</dbReference>
<accession>A0A5B7XVX9</accession>
<dbReference type="Proteomes" id="UP000305457">
    <property type="component" value="Chromosome"/>
</dbReference>
<dbReference type="InterPro" id="IPR013805">
    <property type="entry name" value="GrpE_CC"/>
</dbReference>
<evidence type="ECO:0000313" key="5">
    <source>
        <dbReference type="EMBL" id="QCZ36654.1"/>
    </source>
</evidence>
<comment type="subcellular location">
    <subcellularLocation>
        <location evidence="3">Cytoplasm</location>
    </subcellularLocation>
</comment>
<protein>
    <recommendedName>
        <fullName evidence="3">Protein GrpE</fullName>
    </recommendedName>
    <alternativeName>
        <fullName evidence="3">HSP-70 cofactor</fullName>
    </alternativeName>
</protein>
<dbReference type="Gene3D" id="3.10.50.40">
    <property type="match status" value="1"/>
</dbReference>
<evidence type="ECO:0000256" key="4">
    <source>
        <dbReference type="SAM" id="Coils"/>
    </source>
</evidence>
<dbReference type="GO" id="GO:0051082">
    <property type="term" value="F:unfolded protein binding"/>
    <property type="evidence" value="ECO:0007669"/>
    <property type="project" value="TreeGrafter"/>
</dbReference>
<evidence type="ECO:0000256" key="2">
    <source>
        <dbReference type="ARBA" id="ARBA00023186"/>
    </source>
</evidence>
<dbReference type="SUPFAM" id="SSF58014">
    <property type="entry name" value="Coiled-coil domain of nucleotide exchange factor GrpE"/>
    <property type="match status" value="1"/>
</dbReference>
<dbReference type="PANTHER" id="PTHR21237">
    <property type="entry name" value="GRPE PROTEIN"/>
    <property type="match status" value="1"/>
</dbReference>
<evidence type="ECO:0000256" key="1">
    <source>
        <dbReference type="ARBA" id="ARBA00009054"/>
    </source>
</evidence>
<keyword evidence="4" id="KW-0175">Coiled coil</keyword>
<organism evidence="5 6">
    <name type="scientific">Mycoplasma nasistruthionis</name>
    <dbReference type="NCBI Taxonomy" id="353852"/>
    <lineage>
        <taxon>Bacteria</taxon>
        <taxon>Bacillati</taxon>
        <taxon>Mycoplasmatota</taxon>
        <taxon>Mollicutes</taxon>
        <taxon>Mycoplasmataceae</taxon>
        <taxon>Mycoplasma</taxon>
    </lineage>
</organism>
<keyword evidence="3" id="KW-0963">Cytoplasm</keyword>
<dbReference type="Gene3D" id="3.90.20.20">
    <property type="match status" value="1"/>
</dbReference>
<reference evidence="5 6" key="1">
    <citation type="submission" date="2019-06" db="EMBL/GenBank/DDBJ databases">
        <title>Mycoplasma sp. 2F1A isolated from ostrich.</title>
        <authorList>
            <person name="Spergser J."/>
        </authorList>
    </citation>
    <scope>NUCLEOTIDE SEQUENCE [LARGE SCALE GENOMIC DNA]</scope>
    <source>
        <strain evidence="5 6">2F1A</strain>
    </source>
</reference>
<dbReference type="GO" id="GO:0006457">
    <property type="term" value="P:protein folding"/>
    <property type="evidence" value="ECO:0007669"/>
    <property type="project" value="InterPro"/>
</dbReference>
<dbReference type="KEGG" id="mnh:FG904_01300"/>
<name>A0A5B7XVX9_9MOLU</name>
<dbReference type="SUPFAM" id="SSF51064">
    <property type="entry name" value="Head domain of nucleotide exchange factor GrpE"/>
    <property type="match status" value="1"/>
</dbReference>
<dbReference type="InterPro" id="IPR000740">
    <property type="entry name" value="GrpE"/>
</dbReference>
<dbReference type="AlphaFoldDB" id="A0A5B7XVX9"/>
<proteinExistence type="inferred from homology"/>
<dbReference type="Pfam" id="PF01025">
    <property type="entry name" value="GrpE"/>
    <property type="match status" value="1"/>
</dbReference>
<sequence>MEKIKLNEIITADFELIIDELVVPEYSKKFEICLGKDQYLPGFDKLIINRKIKYPFIVNMWIPKNYLIPEFAGKKAIITLNNINCLNQNKNDSQAEQQQRVKESNTVDVDLNKQIQELKLKLAASEAKVQLMEIELKQKAFDLAEKAKLEIQKALDENNLKLKQEKEQIKKFALQNFLHDFIDPYNNFVLAVNAGQNSDDVKVKNYCLGFSLVQKQFLDVLEQNGATLIQPEVGTEYNPEFQEVIGFEQNTNYSNNTILKVVRSGVKVDNRLIKPASVILVKND</sequence>
<dbReference type="GO" id="GO:0005737">
    <property type="term" value="C:cytoplasm"/>
    <property type="evidence" value="ECO:0007669"/>
    <property type="project" value="UniProtKB-SubCell"/>
</dbReference>
<dbReference type="Gene3D" id="2.30.22.10">
    <property type="entry name" value="Head domain of nucleotide exchange factor GrpE"/>
    <property type="match status" value="1"/>
</dbReference>
<keyword evidence="3" id="KW-0346">Stress response</keyword>
<comment type="subunit">
    <text evidence="3">Homodimer.</text>
</comment>
<gene>
    <name evidence="3 5" type="primary">grpE</name>
    <name evidence="5" type="ORF">FG904_01300</name>
</gene>
<keyword evidence="2 3" id="KW-0143">Chaperone</keyword>